<dbReference type="AlphaFoldDB" id="A0A7S3T035"/>
<protein>
    <recommendedName>
        <fullName evidence="2">Glycosyl transferase family 1 domain-containing protein</fullName>
    </recommendedName>
</protein>
<feature type="domain" description="Glycosyl transferase family 1" evidence="2">
    <location>
        <begin position="4"/>
        <end position="52"/>
    </location>
</feature>
<gene>
    <name evidence="3" type="ORF">SACU0126_LOCUS20436</name>
</gene>
<proteinExistence type="predicted"/>
<evidence type="ECO:0000256" key="1">
    <source>
        <dbReference type="ARBA" id="ARBA00022676"/>
    </source>
</evidence>
<dbReference type="SUPFAM" id="SSF53756">
    <property type="entry name" value="UDP-Glycosyltransferase/glycogen phosphorylase"/>
    <property type="match status" value="1"/>
</dbReference>
<keyword evidence="1" id="KW-0328">Glycosyltransferase</keyword>
<accession>A0A7S3T035</accession>
<dbReference type="PANTHER" id="PTHR45825:SF3">
    <property type="entry name" value="GRANULE-BOUND STARCH SYNTHASE 1, CHLOROPLASTIC_AMYLOPLASTIC"/>
    <property type="match status" value="1"/>
</dbReference>
<dbReference type="Gene3D" id="3.40.50.2000">
    <property type="entry name" value="Glycogen Phosphorylase B"/>
    <property type="match status" value="2"/>
</dbReference>
<dbReference type="GO" id="GO:0016757">
    <property type="term" value="F:glycosyltransferase activity"/>
    <property type="evidence" value="ECO:0007669"/>
    <property type="project" value="UniProtKB-KW"/>
</dbReference>
<evidence type="ECO:0000259" key="2">
    <source>
        <dbReference type="Pfam" id="PF00534"/>
    </source>
</evidence>
<dbReference type="InterPro" id="IPR001296">
    <property type="entry name" value="Glyco_trans_1"/>
</dbReference>
<sequence length="140" mass="14998">MVAGADYNLMPSRWEPCGLAQLESMRFGTLPVVAQTGGLVDTVQDMVTGIHLGGAVSVEKELDPSSVELMAQVLEKCVEVYADKEQTSKMRKAAMAAGSEFTWTNAALQYEAVCEELGAIDILPRCKDASVTLEADKVVA</sequence>
<organism evidence="3">
    <name type="scientific">Strombidinopsis acuminata</name>
    <dbReference type="NCBI Taxonomy" id="141414"/>
    <lineage>
        <taxon>Eukaryota</taxon>
        <taxon>Sar</taxon>
        <taxon>Alveolata</taxon>
        <taxon>Ciliophora</taxon>
        <taxon>Intramacronucleata</taxon>
        <taxon>Spirotrichea</taxon>
        <taxon>Choreotrichia</taxon>
        <taxon>Choreotrichida</taxon>
        <taxon>Strombidinopsidae</taxon>
        <taxon>Strombidinopsis</taxon>
    </lineage>
</organism>
<reference evidence="3" key="1">
    <citation type="submission" date="2021-01" db="EMBL/GenBank/DDBJ databases">
        <authorList>
            <person name="Corre E."/>
            <person name="Pelletier E."/>
            <person name="Niang G."/>
            <person name="Scheremetjew M."/>
            <person name="Finn R."/>
            <person name="Kale V."/>
            <person name="Holt S."/>
            <person name="Cochrane G."/>
            <person name="Meng A."/>
            <person name="Brown T."/>
            <person name="Cohen L."/>
        </authorList>
    </citation>
    <scope>NUCLEOTIDE SEQUENCE</scope>
    <source>
        <strain evidence="3">SPMC142</strain>
    </source>
</reference>
<dbReference type="PANTHER" id="PTHR45825">
    <property type="entry name" value="GRANULE-BOUND STARCH SYNTHASE 1, CHLOROPLASTIC/AMYLOPLASTIC"/>
    <property type="match status" value="1"/>
</dbReference>
<dbReference type="EMBL" id="HBIQ01064240">
    <property type="protein sequence ID" value="CAE0570109.1"/>
    <property type="molecule type" value="Transcribed_RNA"/>
</dbReference>
<dbReference type="Pfam" id="PF00534">
    <property type="entry name" value="Glycos_transf_1"/>
    <property type="match status" value="1"/>
</dbReference>
<keyword evidence="1" id="KW-0808">Transferase</keyword>
<evidence type="ECO:0000313" key="3">
    <source>
        <dbReference type="EMBL" id="CAE0570109.1"/>
    </source>
</evidence>
<name>A0A7S3T035_9SPIT</name>